<dbReference type="GO" id="GO:0008080">
    <property type="term" value="F:N-acetyltransferase activity"/>
    <property type="evidence" value="ECO:0007669"/>
    <property type="project" value="InterPro"/>
</dbReference>
<keyword evidence="1" id="KW-0808">Transferase</keyword>
<dbReference type="AlphaFoldDB" id="A0A232FH87"/>
<evidence type="ECO:0000259" key="2">
    <source>
        <dbReference type="PROSITE" id="PS51186"/>
    </source>
</evidence>
<dbReference type="SUPFAM" id="SSF55729">
    <property type="entry name" value="Acyl-CoA N-acyltransferases (Nat)"/>
    <property type="match status" value="1"/>
</dbReference>
<proteinExistence type="predicted"/>
<gene>
    <name evidence="3" type="ORF">TSAR_012738</name>
</gene>
<dbReference type="PANTHER" id="PTHR13947:SF37">
    <property type="entry name" value="LD18367P"/>
    <property type="match status" value="1"/>
</dbReference>
<evidence type="ECO:0000256" key="1">
    <source>
        <dbReference type="ARBA" id="ARBA00022679"/>
    </source>
</evidence>
<evidence type="ECO:0000313" key="4">
    <source>
        <dbReference type="Proteomes" id="UP000215335"/>
    </source>
</evidence>
<organism evidence="3 4">
    <name type="scientific">Trichomalopsis sarcophagae</name>
    <dbReference type="NCBI Taxonomy" id="543379"/>
    <lineage>
        <taxon>Eukaryota</taxon>
        <taxon>Metazoa</taxon>
        <taxon>Ecdysozoa</taxon>
        <taxon>Arthropoda</taxon>
        <taxon>Hexapoda</taxon>
        <taxon>Insecta</taxon>
        <taxon>Pterygota</taxon>
        <taxon>Neoptera</taxon>
        <taxon>Endopterygota</taxon>
        <taxon>Hymenoptera</taxon>
        <taxon>Apocrita</taxon>
        <taxon>Proctotrupomorpha</taxon>
        <taxon>Chalcidoidea</taxon>
        <taxon>Pteromalidae</taxon>
        <taxon>Pteromalinae</taxon>
        <taxon>Trichomalopsis</taxon>
    </lineage>
</organism>
<feature type="domain" description="N-acetyltransferase" evidence="2">
    <location>
        <begin position="224"/>
        <end position="379"/>
    </location>
</feature>
<dbReference type="EMBL" id="NNAY01000192">
    <property type="protein sequence ID" value="OXU30126.1"/>
    <property type="molecule type" value="Genomic_DNA"/>
</dbReference>
<protein>
    <recommendedName>
        <fullName evidence="2">N-acetyltransferase domain-containing protein</fullName>
    </recommendedName>
</protein>
<name>A0A232FH87_9HYME</name>
<dbReference type="CDD" id="cd04301">
    <property type="entry name" value="NAT_SF"/>
    <property type="match status" value="1"/>
</dbReference>
<dbReference type="OrthoDB" id="41532at2759"/>
<keyword evidence="4" id="KW-1185">Reference proteome</keyword>
<dbReference type="InterPro" id="IPR050769">
    <property type="entry name" value="NAT_camello-type"/>
</dbReference>
<reference evidence="3 4" key="1">
    <citation type="journal article" date="2017" name="Curr. Biol.">
        <title>The Evolution of Venom by Co-option of Single-Copy Genes.</title>
        <authorList>
            <person name="Martinson E.O."/>
            <person name="Mrinalini"/>
            <person name="Kelkar Y.D."/>
            <person name="Chang C.H."/>
            <person name="Werren J.H."/>
        </authorList>
    </citation>
    <scope>NUCLEOTIDE SEQUENCE [LARGE SCALE GENOMIC DNA]</scope>
    <source>
        <strain evidence="3 4">Alberta</strain>
        <tissue evidence="3">Whole body</tissue>
    </source>
</reference>
<evidence type="ECO:0000313" key="3">
    <source>
        <dbReference type="EMBL" id="OXU30126.1"/>
    </source>
</evidence>
<dbReference type="PANTHER" id="PTHR13947">
    <property type="entry name" value="GNAT FAMILY N-ACETYLTRANSFERASE"/>
    <property type="match status" value="1"/>
</dbReference>
<dbReference type="PROSITE" id="PS51186">
    <property type="entry name" value="GNAT"/>
    <property type="match status" value="1"/>
</dbReference>
<accession>A0A232FH87</accession>
<sequence>MSSIEFKPILIAMKSKYSNEQNLSIIQITILNNRSFLRILEELQPLLGGCHIYSFPTSDCQSEVSEISKNSRNVCSPNFTRHCRMVLICFCLSISNLRQSRHRRRGDYVYFFPFFVNEGNNADYYFRVTTKMSHIVVIRPYKPGDEFNCHEMIKDGVTSSINSAFFGNLFKEITFQLMILMAAIMFIFFGMPFTVCLLVIPLVIIMTYVGTYLAYTAKAMEVDQEVSNIARIYMSNAFSCFWVAEAFEPYMMSRSPCDFNYQVMTENQFRESNIDVTSQSKRIVGSIGLLKSHSLDKGAWIKRLCVHRSYRRKGIASCLLKVAVDFAIEQGYSCANVVASEHTEGGRELCLKKGFELKQMYHKPIVGSLITVLMYELTYQIKPGDDNYISYPKRLFSFT</sequence>
<dbReference type="InterPro" id="IPR000182">
    <property type="entry name" value="GNAT_dom"/>
</dbReference>
<dbReference type="InterPro" id="IPR016181">
    <property type="entry name" value="Acyl_CoA_acyltransferase"/>
</dbReference>
<dbReference type="Pfam" id="PF00583">
    <property type="entry name" value="Acetyltransf_1"/>
    <property type="match status" value="1"/>
</dbReference>
<comment type="caution">
    <text evidence="3">The sequence shown here is derived from an EMBL/GenBank/DDBJ whole genome shotgun (WGS) entry which is preliminary data.</text>
</comment>
<dbReference type="Proteomes" id="UP000215335">
    <property type="component" value="Unassembled WGS sequence"/>
</dbReference>
<dbReference type="Gene3D" id="3.40.630.30">
    <property type="match status" value="1"/>
</dbReference>